<dbReference type="GO" id="GO:0015941">
    <property type="term" value="P:pantothenate catabolic process"/>
    <property type="evidence" value="ECO:0007669"/>
    <property type="project" value="InterPro"/>
</dbReference>
<feature type="region of interest" description="Phosphopantothenate--cysteine ligase" evidence="3">
    <location>
        <begin position="179"/>
        <end position="387"/>
    </location>
</feature>
<feature type="region of interest" description="Phosphopantothenoylcysteine decarboxylase" evidence="3">
    <location>
        <begin position="1"/>
        <end position="178"/>
    </location>
</feature>
<dbReference type="InterPro" id="IPR003382">
    <property type="entry name" value="Flavoprotein"/>
</dbReference>
<dbReference type="InterPro" id="IPR007085">
    <property type="entry name" value="DNA/pantothenate-metab_flavo_C"/>
</dbReference>
<dbReference type="EC" id="6.3.2.5" evidence="3"/>
<keyword evidence="3" id="KW-0436">Ligase</keyword>
<dbReference type="Pfam" id="PF02441">
    <property type="entry name" value="Flavoprotein"/>
    <property type="match status" value="1"/>
</dbReference>
<sequence>MEIILCVTGSIAAIESIKLARALKRVGINVKCFMSDEACKIIHPNAMEFATGSDVVLDLTGKIEHVKYAQADLILVAPATANTISKFTYKIADNSISSLLITAQGHDTPILFVPSMHDSMYSAISENIDKTKQENNVYFVDPKMSEGKAKFPDINDIVLESIRIANIHNDQADFLGKNVLITLGGTFEAIDPIRGINNRSSGKMGLELAKESYCRGANLKLIVGTVSVDIPSQIAKTNVLSSKQMNDVTKDIVNDYDIFIATAAVSDFEPISKIESKISSSLDLSLDFKPTEKIIRTIKDINPNIFLVGFKAEYNISEKEIIDEGIKQIESAGTDLVIANDVGIDGCEFGSDNNEIILIDKENTEKISIRSKKEISKIVFDRLRDKT</sequence>
<organism evidence="6 7">
    <name type="scientific">Methanobrevibacter filiformis</name>
    <dbReference type="NCBI Taxonomy" id="55758"/>
    <lineage>
        <taxon>Archaea</taxon>
        <taxon>Methanobacteriati</taxon>
        <taxon>Methanobacteriota</taxon>
        <taxon>Methanomada group</taxon>
        <taxon>Methanobacteria</taxon>
        <taxon>Methanobacteriales</taxon>
        <taxon>Methanobacteriaceae</taxon>
        <taxon>Methanobrevibacter</taxon>
    </lineage>
</organism>
<comment type="catalytic activity">
    <reaction evidence="3">
        <text>(R)-4'-phosphopantothenate + L-cysteine + CTP = N-[(R)-4-phosphopantothenoyl]-L-cysteine + CMP + diphosphate + H(+)</text>
        <dbReference type="Rhea" id="RHEA:19397"/>
        <dbReference type="ChEBI" id="CHEBI:10986"/>
        <dbReference type="ChEBI" id="CHEBI:15378"/>
        <dbReference type="ChEBI" id="CHEBI:33019"/>
        <dbReference type="ChEBI" id="CHEBI:35235"/>
        <dbReference type="ChEBI" id="CHEBI:37563"/>
        <dbReference type="ChEBI" id="CHEBI:59458"/>
        <dbReference type="ChEBI" id="CHEBI:60377"/>
        <dbReference type="EC" id="6.3.2.5"/>
    </reaction>
</comment>
<comment type="caution">
    <text evidence="3">Lacks conserved residue(s) required for the propagation of feature annotation.</text>
</comment>
<comment type="function">
    <text evidence="3">Catalyzes two sequential steps in the biosynthesis of coenzyme A. In the first step cysteine is conjugated to 4'-phosphopantothenate to form 4-phosphopantothenoylcysteine. In the second step the latter compound is decarboxylated to form 4'-phosphopantotheine.</text>
</comment>
<dbReference type="EMBL" id="LWMT01000231">
    <property type="protein sequence ID" value="KZX12306.1"/>
    <property type="molecule type" value="Genomic_DNA"/>
</dbReference>
<dbReference type="HAMAP" id="MF_02225">
    <property type="entry name" value="CoaBC"/>
    <property type="match status" value="1"/>
</dbReference>
<dbReference type="GO" id="GO:0004633">
    <property type="term" value="F:phosphopantothenoylcysteine decarboxylase activity"/>
    <property type="evidence" value="ECO:0007669"/>
    <property type="project" value="UniProtKB-UniRule"/>
</dbReference>
<comment type="catalytic activity">
    <reaction evidence="3">
        <text>N-[(R)-4-phosphopantothenoyl]-L-cysteine + H(+) = (R)-4'-phosphopantetheine + CO2</text>
        <dbReference type="Rhea" id="RHEA:16793"/>
        <dbReference type="ChEBI" id="CHEBI:15378"/>
        <dbReference type="ChEBI" id="CHEBI:16526"/>
        <dbReference type="ChEBI" id="CHEBI:59458"/>
        <dbReference type="ChEBI" id="CHEBI:61723"/>
        <dbReference type="EC" id="4.1.1.36"/>
    </reaction>
</comment>
<dbReference type="Gene3D" id="3.40.50.1950">
    <property type="entry name" value="Flavin prenyltransferase-like"/>
    <property type="match status" value="1"/>
</dbReference>
<dbReference type="PATRIC" id="fig|55758.3.peg.1344"/>
<evidence type="ECO:0000256" key="3">
    <source>
        <dbReference type="HAMAP-Rule" id="MF_02225"/>
    </source>
</evidence>
<evidence type="ECO:0000256" key="1">
    <source>
        <dbReference type="ARBA" id="ARBA00022793"/>
    </source>
</evidence>
<dbReference type="NCBIfam" id="TIGR00521">
    <property type="entry name" value="coaBC_dfp"/>
    <property type="match status" value="1"/>
</dbReference>
<dbReference type="EC" id="4.1.1.36" evidence="3"/>
<keyword evidence="3" id="KW-0288">FMN</keyword>
<proteinExistence type="inferred from homology"/>
<dbReference type="AlphaFoldDB" id="A0A166APL5"/>
<dbReference type="Pfam" id="PF04127">
    <property type="entry name" value="DFP"/>
    <property type="match status" value="1"/>
</dbReference>
<dbReference type="UniPathway" id="UPA00241"/>
<feature type="binding site" evidence="3">
    <location>
        <position position="277"/>
    </location>
    <ligand>
        <name>CTP</name>
        <dbReference type="ChEBI" id="CHEBI:37563"/>
    </ligand>
</feature>
<dbReference type="OrthoDB" id="10536at2157"/>
<evidence type="ECO:0000256" key="2">
    <source>
        <dbReference type="ARBA" id="ARBA00023239"/>
    </source>
</evidence>
<dbReference type="Gene3D" id="3.40.50.10300">
    <property type="entry name" value="CoaB-like"/>
    <property type="match status" value="1"/>
</dbReference>
<dbReference type="InterPro" id="IPR005252">
    <property type="entry name" value="CoaBC"/>
</dbReference>
<comment type="cofactor">
    <cofactor evidence="3">
        <name>Mg(2+)</name>
        <dbReference type="ChEBI" id="CHEBI:18420"/>
    </cofactor>
</comment>
<dbReference type="GO" id="GO:0015937">
    <property type="term" value="P:coenzyme A biosynthetic process"/>
    <property type="evidence" value="ECO:0007669"/>
    <property type="project" value="UniProtKB-UniRule"/>
</dbReference>
<keyword evidence="3" id="KW-0511">Multifunctional enzyme</keyword>
<evidence type="ECO:0000259" key="5">
    <source>
        <dbReference type="Pfam" id="PF04127"/>
    </source>
</evidence>
<dbReference type="PANTHER" id="PTHR14359:SF6">
    <property type="entry name" value="PHOSPHOPANTOTHENOYLCYSTEINE DECARBOXYLASE"/>
    <property type="match status" value="1"/>
</dbReference>
<dbReference type="InterPro" id="IPR036551">
    <property type="entry name" value="Flavin_trans-like"/>
</dbReference>
<keyword evidence="3" id="KW-0479">Metal-binding</keyword>
<comment type="pathway">
    <text evidence="3">Cofactor biosynthesis; coenzyme A biosynthesis.</text>
</comment>
<dbReference type="SUPFAM" id="SSF52507">
    <property type="entry name" value="Homo-oligomeric flavin-containing Cys decarboxylases, HFCD"/>
    <property type="match status" value="1"/>
</dbReference>
<feature type="binding site" evidence="3">
    <location>
        <position position="310"/>
    </location>
    <ligand>
        <name>CTP</name>
        <dbReference type="ChEBI" id="CHEBI:37563"/>
    </ligand>
</feature>
<protein>
    <recommendedName>
        <fullName evidence="3">Coenzyme A biosynthesis bifunctional protein CoaBC</fullName>
    </recommendedName>
    <alternativeName>
        <fullName evidence="3">DNA/pantothenate metabolism flavoprotein</fullName>
    </alternativeName>
    <alternativeName>
        <fullName evidence="3">Phosphopantothenoylcysteine synthetase/decarboxylase</fullName>
        <shortName evidence="3">PPCS-PPCDC</shortName>
    </alternativeName>
    <domain>
        <recommendedName>
            <fullName evidence="3">Phosphopantothenoylcysteine decarboxylase</fullName>
            <shortName evidence="3">PPC decarboxylase</shortName>
            <shortName evidence="3">PPC-DC</shortName>
            <ecNumber evidence="3">4.1.1.36</ecNumber>
        </recommendedName>
        <alternativeName>
            <fullName evidence="3">CoaC</fullName>
        </alternativeName>
    </domain>
    <domain>
        <recommendedName>
            <fullName evidence="3">Phosphopantothenate--cysteine ligase</fullName>
            <ecNumber evidence="3">6.3.2.5</ecNumber>
        </recommendedName>
        <alternativeName>
            <fullName evidence="3">CoaB</fullName>
        </alternativeName>
        <alternativeName>
            <fullName evidence="3">Phosphopantothenoylcysteine synthetase</fullName>
            <shortName evidence="3">PPC synthetase</shortName>
            <shortName evidence="3">PPC-S</shortName>
        </alternativeName>
    </domain>
</protein>
<feature type="binding site" evidence="3">
    <location>
        <position position="267"/>
    </location>
    <ligand>
        <name>CTP</name>
        <dbReference type="ChEBI" id="CHEBI:37563"/>
    </ligand>
</feature>
<keyword evidence="3" id="KW-0285">Flavoprotein</keyword>
<dbReference type="GO" id="GO:0004632">
    <property type="term" value="F:phosphopantothenate--cysteine ligase activity"/>
    <property type="evidence" value="ECO:0007669"/>
    <property type="project" value="UniProtKB-UniRule"/>
</dbReference>
<comment type="cofactor">
    <cofactor evidence="3">
        <name>FMN</name>
        <dbReference type="ChEBI" id="CHEBI:58210"/>
    </cofactor>
    <text evidence="3">Binds 1 FMN per subunit.</text>
</comment>
<dbReference type="InterPro" id="IPR035929">
    <property type="entry name" value="CoaB-like_sf"/>
</dbReference>
<feature type="domain" description="DNA/pantothenate metabolism flavoprotein C-terminal" evidence="5">
    <location>
        <begin position="176"/>
        <end position="384"/>
    </location>
</feature>
<dbReference type="Proteomes" id="UP000077066">
    <property type="component" value="Unassembled WGS sequence"/>
</dbReference>
<dbReference type="SUPFAM" id="SSF102645">
    <property type="entry name" value="CoaB-like"/>
    <property type="match status" value="1"/>
</dbReference>
<feature type="domain" description="Flavoprotein" evidence="4">
    <location>
        <begin position="1"/>
        <end position="158"/>
    </location>
</feature>
<keyword evidence="3" id="KW-0460">Magnesium</keyword>
<accession>A0A166APL5</accession>
<dbReference type="RefSeq" id="WP_066972543.1">
    <property type="nucleotide sequence ID" value="NZ_LWMT01000231.1"/>
</dbReference>
<dbReference type="GO" id="GO:0046872">
    <property type="term" value="F:metal ion binding"/>
    <property type="evidence" value="ECO:0007669"/>
    <property type="project" value="UniProtKB-KW"/>
</dbReference>
<dbReference type="PANTHER" id="PTHR14359">
    <property type="entry name" value="HOMO-OLIGOMERIC FLAVIN CONTAINING CYS DECARBOXYLASE FAMILY"/>
    <property type="match status" value="1"/>
</dbReference>
<gene>
    <name evidence="3 6" type="primary">coaBC</name>
    <name evidence="6" type="ORF">MBFIL_11730</name>
</gene>
<keyword evidence="1 3" id="KW-0210">Decarboxylase</keyword>
<dbReference type="GO" id="GO:0071513">
    <property type="term" value="C:phosphopantothenoylcysteine decarboxylase complex"/>
    <property type="evidence" value="ECO:0007669"/>
    <property type="project" value="TreeGrafter"/>
</dbReference>
<keyword evidence="2 3" id="KW-0456">Lyase</keyword>
<dbReference type="GO" id="GO:0010181">
    <property type="term" value="F:FMN binding"/>
    <property type="evidence" value="ECO:0007669"/>
    <property type="project" value="UniProtKB-UniRule"/>
</dbReference>
<comment type="caution">
    <text evidence="6">The sequence shown here is derived from an EMBL/GenBank/DDBJ whole genome shotgun (WGS) entry which is preliminary data.</text>
</comment>
<keyword evidence="7" id="KW-1185">Reference proteome</keyword>
<evidence type="ECO:0000259" key="4">
    <source>
        <dbReference type="Pfam" id="PF02441"/>
    </source>
</evidence>
<dbReference type="STRING" id="55758.MBFIL_11730"/>
<reference evidence="6 7" key="1">
    <citation type="submission" date="2016-04" db="EMBL/GenBank/DDBJ databases">
        <title>Genome sequence of Methanobrevibacter filiformis DSM 11501.</title>
        <authorList>
            <person name="Poehlein A."/>
            <person name="Seedorf H."/>
            <person name="Daniel R."/>
        </authorList>
    </citation>
    <scope>NUCLEOTIDE SEQUENCE [LARGE SCALE GENOMIC DNA]</scope>
    <source>
        <strain evidence="6 7">DSM 11501</strain>
    </source>
</reference>
<name>A0A166APL5_9EURY</name>
<comment type="similarity">
    <text evidence="3">In the C-terminal section; belongs to the PPC synthetase family.</text>
</comment>
<comment type="similarity">
    <text evidence="3">In the N-terminal section; belongs to the HFCD (homo-oligomeric flavin containing Cys decarboxylase) superfamily.</text>
</comment>
<evidence type="ECO:0000313" key="7">
    <source>
        <dbReference type="Proteomes" id="UP000077066"/>
    </source>
</evidence>
<evidence type="ECO:0000313" key="6">
    <source>
        <dbReference type="EMBL" id="KZX12306.1"/>
    </source>
</evidence>